<comment type="caution">
    <text evidence="5">The sequence shown here is derived from an EMBL/GenBank/DDBJ whole genome shotgun (WGS) entry which is preliminary data.</text>
</comment>
<reference evidence="5" key="1">
    <citation type="submission" date="2020-10" db="EMBL/GenBank/DDBJ databases">
        <authorList>
            <person name="Castelo-Branco R."/>
            <person name="Eusebio N."/>
            <person name="Adriana R."/>
            <person name="Vieira A."/>
            <person name="Brugerolle De Fraissinette N."/>
            <person name="Rezende De Castro R."/>
            <person name="Schneider M.P."/>
            <person name="Vasconcelos V."/>
            <person name="Leao P.N."/>
        </authorList>
    </citation>
    <scope>NUCLEOTIDE SEQUENCE</scope>
    <source>
        <strain evidence="5">LEGE 07310</strain>
    </source>
</reference>
<dbReference type="GO" id="GO:0009307">
    <property type="term" value="P:DNA restriction-modification system"/>
    <property type="evidence" value="ECO:0007669"/>
    <property type="project" value="UniProtKB-KW"/>
</dbReference>
<keyword evidence="6" id="KW-1185">Reference proteome</keyword>
<dbReference type="GO" id="GO:0003677">
    <property type="term" value="F:DNA binding"/>
    <property type="evidence" value="ECO:0007669"/>
    <property type="project" value="UniProtKB-KW"/>
</dbReference>
<name>A0A8J7AG92_9CYAN</name>
<evidence type="ECO:0000259" key="4">
    <source>
        <dbReference type="Pfam" id="PF01420"/>
    </source>
</evidence>
<dbReference type="EMBL" id="JADEXG010000030">
    <property type="protein sequence ID" value="MBE9078284.1"/>
    <property type="molecule type" value="Genomic_DNA"/>
</dbReference>
<evidence type="ECO:0000256" key="1">
    <source>
        <dbReference type="ARBA" id="ARBA00010923"/>
    </source>
</evidence>
<keyword evidence="5" id="KW-0378">Hydrolase</keyword>
<evidence type="ECO:0000313" key="5">
    <source>
        <dbReference type="EMBL" id="MBE9078284.1"/>
    </source>
</evidence>
<dbReference type="AlphaFoldDB" id="A0A8J7AG92"/>
<dbReference type="PANTHER" id="PTHR30408:SF12">
    <property type="entry name" value="TYPE I RESTRICTION ENZYME MJAVIII SPECIFICITY SUBUNIT"/>
    <property type="match status" value="1"/>
</dbReference>
<sequence length="368" mass="41255">MAYIDIASVNRESKQIEEVSEIYAHEAPSRARQLVKDGDVLVSTVRPNLNAVAQVNYSIDSATASTGFTVLRPKTNQLDSRYLYYWVRSPYFVEDMTRQSTGASYPAVSDSIVKKYFIPLPPLDEQRRIAAILDKADAVRRKRQSAIALTEDLLRSAFLEMFGDPVTNPKGWKVAPLEDFCLIQSGIAKGKKVDSSKTVSVPYMRVANVQDGYLDLSEIKEISVLPSDIDRYALKTGDVLLTEGGDPDKLGRGAIWNGEVQTCIHQNHIFCVRPDVFIAEPGYLSAHIGSERGKRFFLRAAKQTTGIATINKTQLKSFPALLPPRQLQIDYLNFAKKLRFVSSRLKEHLTQSDNFFNSLLQRAFQGDL</sequence>
<evidence type="ECO:0000313" key="6">
    <source>
        <dbReference type="Proteomes" id="UP000636505"/>
    </source>
</evidence>
<accession>A0A8J7AG92</accession>
<keyword evidence="2" id="KW-0680">Restriction system</keyword>
<organism evidence="5 6">
    <name type="scientific">Vasconcelosia minhoensis LEGE 07310</name>
    <dbReference type="NCBI Taxonomy" id="915328"/>
    <lineage>
        <taxon>Bacteria</taxon>
        <taxon>Bacillati</taxon>
        <taxon>Cyanobacteriota</taxon>
        <taxon>Cyanophyceae</taxon>
        <taxon>Nodosilineales</taxon>
        <taxon>Cymatolegaceae</taxon>
        <taxon>Vasconcelosia</taxon>
        <taxon>Vasconcelosia minhoensis</taxon>
    </lineage>
</organism>
<dbReference type="InterPro" id="IPR000055">
    <property type="entry name" value="Restrct_endonuc_typeI_TRD"/>
</dbReference>
<proteinExistence type="inferred from homology"/>
<dbReference type="Proteomes" id="UP000636505">
    <property type="component" value="Unassembled WGS sequence"/>
</dbReference>
<dbReference type="CDD" id="cd17253">
    <property type="entry name" value="RMtype1_S_Eco933I-TRD2-CR2_like"/>
    <property type="match status" value="1"/>
</dbReference>
<keyword evidence="5" id="KW-0255">Endonuclease</keyword>
<evidence type="ECO:0000256" key="2">
    <source>
        <dbReference type="ARBA" id="ARBA00022747"/>
    </source>
</evidence>
<dbReference type="RefSeq" id="WP_193907954.1">
    <property type="nucleotide sequence ID" value="NZ_JADEXG010000030.1"/>
</dbReference>
<dbReference type="PANTHER" id="PTHR30408">
    <property type="entry name" value="TYPE-1 RESTRICTION ENZYME ECOKI SPECIFICITY PROTEIN"/>
    <property type="match status" value="1"/>
</dbReference>
<comment type="similarity">
    <text evidence="1">Belongs to the type-I restriction system S methylase family.</text>
</comment>
<protein>
    <submittedName>
        <fullName evidence="5">Restriction endonuclease subunit S</fullName>
    </submittedName>
</protein>
<dbReference type="GO" id="GO:0004519">
    <property type="term" value="F:endonuclease activity"/>
    <property type="evidence" value="ECO:0007669"/>
    <property type="project" value="UniProtKB-KW"/>
</dbReference>
<dbReference type="Pfam" id="PF01420">
    <property type="entry name" value="Methylase_S"/>
    <property type="match status" value="1"/>
</dbReference>
<evidence type="ECO:0000256" key="3">
    <source>
        <dbReference type="ARBA" id="ARBA00023125"/>
    </source>
</evidence>
<dbReference type="InterPro" id="IPR044946">
    <property type="entry name" value="Restrct_endonuc_typeI_TRD_sf"/>
</dbReference>
<dbReference type="InterPro" id="IPR052021">
    <property type="entry name" value="Type-I_RS_S_subunit"/>
</dbReference>
<keyword evidence="5" id="KW-0540">Nuclease</keyword>
<dbReference type="SUPFAM" id="SSF116734">
    <property type="entry name" value="DNA methylase specificity domain"/>
    <property type="match status" value="2"/>
</dbReference>
<gene>
    <name evidence="5" type="ORF">IQ241_13445</name>
</gene>
<dbReference type="Gene3D" id="3.90.220.20">
    <property type="entry name" value="DNA methylase specificity domains"/>
    <property type="match status" value="2"/>
</dbReference>
<feature type="domain" description="Type I restriction modification DNA specificity" evidence="4">
    <location>
        <begin position="35"/>
        <end position="138"/>
    </location>
</feature>
<keyword evidence="3" id="KW-0238">DNA-binding</keyword>